<evidence type="ECO:0000256" key="8">
    <source>
        <dbReference type="ARBA" id="ARBA00023136"/>
    </source>
</evidence>
<dbReference type="GO" id="GO:0006843">
    <property type="term" value="P:mitochondrial citrate transmembrane transport"/>
    <property type="evidence" value="ECO:0007669"/>
    <property type="project" value="TreeGrafter"/>
</dbReference>
<gene>
    <name evidence="13" type="ORF">PPAR1163_LOCUS7247</name>
</gene>
<dbReference type="InterPro" id="IPR018108">
    <property type="entry name" value="MCP_transmembrane"/>
</dbReference>
<comment type="subcellular location">
    <subcellularLocation>
        <location evidence="1">Mitochondrion membrane</location>
        <topology evidence="1">Multi-pass membrane protein</topology>
    </subcellularLocation>
</comment>
<dbReference type="GO" id="GO:0031966">
    <property type="term" value="C:mitochondrial membrane"/>
    <property type="evidence" value="ECO:0007669"/>
    <property type="project" value="UniProtKB-SubCell"/>
</dbReference>
<proteinExistence type="inferred from homology"/>
<feature type="repeat" description="Solcar" evidence="9">
    <location>
        <begin position="202"/>
        <end position="288"/>
    </location>
</feature>
<evidence type="ECO:0000256" key="3">
    <source>
        <dbReference type="ARBA" id="ARBA00022448"/>
    </source>
</evidence>
<protein>
    <recommendedName>
        <fullName evidence="14">Mitochondrial carrier protein</fullName>
    </recommendedName>
</protein>
<evidence type="ECO:0000313" key="13">
    <source>
        <dbReference type="EMBL" id="CAD9248887.1"/>
    </source>
</evidence>
<evidence type="ECO:0000256" key="10">
    <source>
        <dbReference type="RuleBase" id="RU000488"/>
    </source>
</evidence>
<evidence type="ECO:0000256" key="1">
    <source>
        <dbReference type="ARBA" id="ARBA00004225"/>
    </source>
</evidence>
<feature type="chain" id="PRO_5031538626" description="Mitochondrial carrier protein" evidence="12">
    <location>
        <begin position="27"/>
        <end position="293"/>
    </location>
</feature>
<dbReference type="PROSITE" id="PS50920">
    <property type="entry name" value="SOLCAR"/>
    <property type="match status" value="1"/>
</dbReference>
<keyword evidence="3 10" id="KW-0813">Transport</keyword>
<dbReference type="GO" id="GO:0071913">
    <property type="term" value="F:citrate secondary active transmembrane transporter activity"/>
    <property type="evidence" value="ECO:0007669"/>
    <property type="project" value="TreeGrafter"/>
</dbReference>
<feature type="transmembrane region" description="Helical" evidence="11">
    <location>
        <begin position="83"/>
        <end position="104"/>
    </location>
</feature>
<keyword evidence="8 9" id="KW-0472">Membrane</keyword>
<evidence type="ECO:0000256" key="7">
    <source>
        <dbReference type="ARBA" id="ARBA00023128"/>
    </source>
</evidence>
<evidence type="ECO:0000256" key="6">
    <source>
        <dbReference type="ARBA" id="ARBA00022989"/>
    </source>
</evidence>
<keyword evidence="6 11" id="KW-1133">Transmembrane helix</keyword>
<evidence type="ECO:0000256" key="11">
    <source>
        <dbReference type="SAM" id="Phobius"/>
    </source>
</evidence>
<dbReference type="InterPro" id="IPR023395">
    <property type="entry name" value="MCP_dom_sf"/>
</dbReference>
<evidence type="ECO:0000256" key="4">
    <source>
        <dbReference type="ARBA" id="ARBA00022692"/>
    </source>
</evidence>
<dbReference type="EMBL" id="HBGJ01011540">
    <property type="protein sequence ID" value="CAD9248887.1"/>
    <property type="molecule type" value="Transcribed_RNA"/>
</dbReference>
<comment type="similarity">
    <text evidence="2 10">Belongs to the mitochondrial carrier (TC 2.A.29) family.</text>
</comment>
<dbReference type="InterPro" id="IPR049563">
    <property type="entry name" value="TXTP-like"/>
</dbReference>
<dbReference type="PANTHER" id="PTHR45788:SF4">
    <property type="entry name" value="TRICARBOXYLATE TRANSPORT PROTEIN, MITOCHONDRIAL"/>
    <property type="match status" value="1"/>
</dbReference>
<evidence type="ECO:0000256" key="5">
    <source>
        <dbReference type="ARBA" id="ARBA00022737"/>
    </source>
</evidence>
<accession>A0A7S1XNY2</accession>
<keyword evidence="5" id="KW-0677">Repeat</keyword>
<dbReference type="SUPFAM" id="SSF103506">
    <property type="entry name" value="Mitochondrial carrier"/>
    <property type="match status" value="1"/>
</dbReference>
<name>A0A7S1XNY2_9STRA</name>
<feature type="signal peptide" evidence="12">
    <location>
        <begin position="1"/>
        <end position="26"/>
    </location>
</feature>
<organism evidence="13">
    <name type="scientific">Phaeomonas parva</name>
    <dbReference type="NCBI Taxonomy" id="124430"/>
    <lineage>
        <taxon>Eukaryota</taxon>
        <taxon>Sar</taxon>
        <taxon>Stramenopiles</taxon>
        <taxon>Ochrophyta</taxon>
        <taxon>Pinguiophyceae</taxon>
        <taxon>Pinguiochrysidales</taxon>
        <taxon>Pinguiochrysidaceae</taxon>
        <taxon>Phaeomonas</taxon>
    </lineage>
</organism>
<dbReference type="AlphaFoldDB" id="A0A7S1XNY2"/>
<evidence type="ECO:0000256" key="9">
    <source>
        <dbReference type="PROSITE-ProRule" id="PRU00282"/>
    </source>
</evidence>
<reference evidence="13" key="1">
    <citation type="submission" date="2021-01" db="EMBL/GenBank/DDBJ databases">
        <authorList>
            <person name="Corre E."/>
            <person name="Pelletier E."/>
            <person name="Niang G."/>
            <person name="Scheremetjew M."/>
            <person name="Finn R."/>
            <person name="Kale V."/>
            <person name="Holt S."/>
            <person name="Cochrane G."/>
            <person name="Meng A."/>
            <person name="Brown T."/>
            <person name="Cohen L."/>
        </authorList>
    </citation>
    <scope>NUCLEOTIDE SEQUENCE</scope>
    <source>
        <strain evidence="13">CCMP2877</strain>
    </source>
</reference>
<dbReference type="Gene3D" id="1.50.40.10">
    <property type="entry name" value="Mitochondrial carrier domain"/>
    <property type="match status" value="1"/>
</dbReference>
<dbReference type="PANTHER" id="PTHR45788">
    <property type="entry name" value="SUCCINATE/FUMARATE MITOCHONDRIAL TRANSPORTER-RELATED"/>
    <property type="match status" value="1"/>
</dbReference>
<feature type="transmembrane region" description="Helical" evidence="11">
    <location>
        <begin position="116"/>
        <end position="139"/>
    </location>
</feature>
<evidence type="ECO:0008006" key="14">
    <source>
        <dbReference type="Google" id="ProtNLM"/>
    </source>
</evidence>
<keyword evidence="12" id="KW-0732">Signal</keyword>
<evidence type="ECO:0000256" key="2">
    <source>
        <dbReference type="ARBA" id="ARBA00006375"/>
    </source>
</evidence>
<keyword evidence="4 9" id="KW-0812">Transmembrane</keyword>
<keyword evidence="7" id="KW-0496">Mitochondrion</keyword>
<evidence type="ECO:0000256" key="12">
    <source>
        <dbReference type="SAM" id="SignalP"/>
    </source>
</evidence>
<dbReference type="Pfam" id="PF00153">
    <property type="entry name" value="Mito_carr"/>
    <property type="match status" value="1"/>
</dbReference>
<sequence length="293" mass="31644">MSPRKLMWRAIVMIVGTSLLSEKARAGGEASPLARLSPTQNLALGMLAGCGSKCINYPLLAWKNAAQQGLPLPMRPDLVYRGLPMAMMNLGGTTAVQFLFTGYFQKMLKTKENDQFAEMAGATLGGIVSGVPCAMWELIMIQQQRFGGSLLGTPAKLLKEFGVAAYTRGMGMTMGREGLYTMAMLGLTPVVQRYLVEERGMDKGTGLAIGALGSAFFSATVTHPMDTIKTCLQGDLMKKQFINNLQTGRLLVDTHGVAGVFKGLGWRISLIATTFFLVNKFKEGLAPVMFPNV</sequence>